<organism evidence="1 2">
    <name type="scientific">Desmophyllum pertusum</name>
    <dbReference type="NCBI Taxonomy" id="174260"/>
    <lineage>
        <taxon>Eukaryota</taxon>
        <taxon>Metazoa</taxon>
        <taxon>Cnidaria</taxon>
        <taxon>Anthozoa</taxon>
        <taxon>Hexacorallia</taxon>
        <taxon>Scleractinia</taxon>
        <taxon>Caryophylliina</taxon>
        <taxon>Caryophylliidae</taxon>
        <taxon>Desmophyllum</taxon>
    </lineage>
</organism>
<sequence length="82" mass="9110">MGGSAVFTDLRIILGVAFGGTITSDPQGIRRQNLCLQFVPFLMETVRILPMIAFPILYFLNGDEKWVTIGVFSYLVSFCCSL</sequence>
<name>A0A9W9YL33_9CNID</name>
<protein>
    <submittedName>
        <fullName evidence="1">Uncharacterized protein</fullName>
    </submittedName>
</protein>
<dbReference type="AlphaFoldDB" id="A0A9W9YL33"/>
<proteinExistence type="predicted"/>
<gene>
    <name evidence="1" type="ORF">OS493_025952</name>
</gene>
<dbReference type="EMBL" id="MU827323">
    <property type="protein sequence ID" value="KAJ7356201.1"/>
    <property type="molecule type" value="Genomic_DNA"/>
</dbReference>
<dbReference type="Proteomes" id="UP001163046">
    <property type="component" value="Unassembled WGS sequence"/>
</dbReference>
<keyword evidence="2" id="KW-1185">Reference proteome</keyword>
<reference evidence="1" key="1">
    <citation type="submission" date="2023-01" db="EMBL/GenBank/DDBJ databases">
        <title>Genome assembly of the deep-sea coral Lophelia pertusa.</title>
        <authorList>
            <person name="Herrera S."/>
            <person name="Cordes E."/>
        </authorList>
    </citation>
    <scope>NUCLEOTIDE SEQUENCE</scope>
    <source>
        <strain evidence="1">USNM1676648</strain>
        <tissue evidence="1">Polyp</tissue>
    </source>
</reference>
<accession>A0A9W9YL33</accession>
<comment type="caution">
    <text evidence="1">The sequence shown here is derived from an EMBL/GenBank/DDBJ whole genome shotgun (WGS) entry which is preliminary data.</text>
</comment>
<evidence type="ECO:0000313" key="1">
    <source>
        <dbReference type="EMBL" id="KAJ7356201.1"/>
    </source>
</evidence>
<evidence type="ECO:0000313" key="2">
    <source>
        <dbReference type="Proteomes" id="UP001163046"/>
    </source>
</evidence>